<dbReference type="InterPro" id="IPR038499">
    <property type="entry name" value="BRO1_sf"/>
</dbReference>
<feature type="compositionally biased region" description="Basic and acidic residues" evidence="2">
    <location>
        <begin position="323"/>
        <end position="337"/>
    </location>
</feature>
<proteinExistence type="inferred from homology"/>
<evidence type="ECO:0000256" key="1">
    <source>
        <dbReference type="ARBA" id="ARBA00008901"/>
    </source>
</evidence>
<dbReference type="EMBL" id="OA882243">
    <property type="protein sequence ID" value="CAD7274111.1"/>
    <property type="molecule type" value="Genomic_DNA"/>
</dbReference>
<feature type="region of interest" description="Disordered" evidence="2">
    <location>
        <begin position="314"/>
        <end position="345"/>
    </location>
</feature>
<evidence type="ECO:0000256" key="2">
    <source>
        <dbReference type="SAM" id="MobiDB-lite"/>
    </source>
</evidence>
<accession>A0A7R9BF58</accession>
<dbReference type="EMBL" id="CAJPEX010000206">
    <property type="protein sequence ID" value="CAG0914263.1"/>
    <property type="molecule type" value="Genomic_DNA"/>
</dbReference>
<dbReference type="InterPro" id="IPR004328">
    <property type="entry name" value="BRO1_dom"/>
</dbReference>
<evidence type="ECO:0000259" key="3">
    <source>
        <dbReference type="SMART" id="SM01041"/>
    </source>
</evidence>
<dbReference type="AlphaFoldDB" id="A0A7R9BF58"/>
<evidence type="ECO:0000313" key="4">
    <source>
        <dbReference type="EMBL" id="CAD7274111.1"/>
    </source>
</evidence>
<dbReference type="PANTHER" id="PTHR23032">
    <property type="entry name" value="BRO1 DOMAIN-CONTAINING PROTEIN BROX"/>
    <property type="match status" value="1"/>
</dbReference>
<dbReference type="Proteomes" id="UP000678499">
    <property type="component" value="Unassembled WGS sequence"/>
</dbReference>
<dbReference type="SMART" id="SM01041">
    <property type="entry name" value="BRO1"/>
    <property type="match status" value="1"/>
</dbReference>
<protein>
    <recommendedName>
        <fullName evidence="3">BRO1 domain-containing protein</fullName>
    </recommendedName>
</protein>
<evidence type="ECO:0000313" key="5">
    <source>
        <dbReference type="Proteomes" id="UP000678499"/>
    </source>
</evidence>
<dbReference type="InterPro" id="IPR038898">
    <property type="entry name" value="BROX"/>
</dbReference>
<feature type="domain" description="BRO1" evidence="3">
    <location>
        <begin position="4"/>
        <end position="313"/>
    </location>
</feature>
<reference evidence="4" key="1">
    <citation type="submission" date="2020-11" db="EMBL/GenBank/DDBJ databases">
        <authorList>
            <person name="Tran Van P."/>
        </authorList>
    </citation>
    <scope>NUCLEOTIDE SEQUENCE</scope>
</reference>
<keyword evidence="5" id="KW-1185">Reference proteome</keyword>
<gene>
    <name evidence="4" type="ORF">NMOB1V02_LOCUS1966</name>
</gene>
<organism evidence="4">
    <name type="scientific">Notodromas monacha</name>
    <dbReference type="NCBI Taxonomy" id="399045"/>
    <lineage>
        <taxon>Eukaryota</taxon>
        <taxon>Metazoa</taxon>
        <taxon>Ecdysozoa</taxon>
        <taxon>Arthropoda</taxon>
        <taxon>Crustacea</taxon>
        <taxon>Oligostraca</taxon>
        <taxon>Ostracoda</taxon>
        <taxon>Podocopa</taxon>
        <taxon>Podocopida</taxon>
        <taxon>Cypridocopina</taxon>
        <taxon>Cypridoidea</taxon>
        <taxon>Cyprididae</taxon>
        <taxon>Notodromas</taxon>
    </lineage>
</organism>
<sequence>MAHWFHRNPLKATSVSNFELKLVTADTQAIHLCSELRSARSALLNLLPDPNESCSAIEGALRKYLELFVGFIEMPDQDYGLGDKLRWSLRFRWTNSMLGSAPEARNDAMFEAASIILNVAMWYMKCAARIAAKEAITMDEAKVVHSTLRKASGLFHFVESDMIRHLRGTNAIPGSDLDPRAYNYAGEKLLSDDKGGLAVRSLRESQKKIAEATEACKLYSKVKGVGTTTVAKPVQHIFFRNLNSRITRTLEKCERENGLIYHEKIPYDPPELELKATYGLVAPEAFILPPVSPLWTPFVYRAVDISKIAPNEKPAKPEANIEPVKEVPVDVNSKDPQNESGCVLT</sequence>
<dbReference type="PANTHER" id="PTHR23032:SF13">
    <property type="entry name" value="BRO1 DOMAIN-CONTAINING PROTEIN BROX"/>
    <property type="match status" value="1"/>
</dbReference>
<comment type="similarity">
    <text evidence="1">Belongs to the BROX family.</text>
</comment>
<name>A0A7R9BF58_9CRUS</name>
<dbReference type="Gene3D" id="1.25.40.280">
    <property type="entry name" value="alix/aip1 like domains"/>
    <property type="match status" value="2"/>
</dbReference>
<dbReference type="OrthoDB" id="10266451at2759"/>